<dbReference type="InterPro" id="IPR016624">
    <property type="entry name" value="UCP014753"/>
</dbReference>
<reference evidence="2 3" key="1">
    <citation type="submission" date="2017-11" db="EMBL/GenBank/DDBJ databases">
        <title>Understudied soil microbes with underappreciated capabilities: Untangling the Clostridium saccharolyticum group.</title>
        <authorList>
            <person name="Leschine S."/>
        </authorList>
    </citation>
    <scope>NUCLEOTIDE SEQUENCE [LARGE SCALE GENOMIC DNA]</scope>
    <source>
        <strain evidence="2 3">18A</strain>
    </source>
</reference>
<dbReference type="PANTHER" id="PTHR35339">
    <property type="entry name" value="LINALOOL DEHYDRATASE_ISOMERASE DOMAIN-CONTAINING PROTEIN"/>
    <property type="match status" value="1"/>
</dbReference>
<dbReference type="Pfam" id="PF10022">
    <property type="entry name" value="DUF2264"/>
    <property type="match status" value="1"/>
</dbReference>
<name>A0A2M8YZI4_9FIRM</name>
<dbReference type="AlphaFoldDB" id="A0A2M8YZI4"/>
<feature type="domain" description="DUF2264" evidence="1">
    <location>
        <begin position="39"/>
        <end position="387"/>
    </location>
</feature>
<dbReference type="Proteomes" id="UP000231092">
    <property type="component" value="Unassembled WGS sequence"/>
</dbReference>
<dbReference type="PIRSF" id="PIRSF014753">
    <property type="entry name" value="UCP014753"/>
    <property type="match status" value="1"/>
</dbReference>
<accession>A0A2M8YZI4</accession>
<dbReference type="OrthoDB" id="9813465at2"/>
<gene>
    <name evidence="2" type="ORF">H171_0043</name>
</gene>
<organism evidence="2 3">
    <name type="scientific">[Clostridium] celerecrescens 18A</name>
    <dbReference type="NCBI Taxonomy" id="1286362"/>
    <lineage>
        <taxon>Bacteria</taxon>
        <taxon>Bacillati</taxon>
        <taxon>Bacillota</taxon>
        <taxon>Clostridia</taxon>
        <taxon>Lachnospirales</taxon>
        <taxon>Lachnospiraceae</taxon>
        <taxon>Lacrimispora</taxon>
    </lineage>
</organism>
<dbReference type="EMBL" id="PGET01000001">
    <property type="protein sequence ID" value="PJJ26607.1"/>
    <property type="molecule type" value="Genomic_DNA"/>
</dbReference>
<dbReference type="InterPro" id="IPR049349">
    <property type="entry name" value="DUF2264_N"/>
</dbReference>
<evidence type="ECO:0000259" key="1">
    <source>
        <dbReference type="Pfam" id="PF10022"/>
    </source>
</evidence>
<dbReference type="PANTHER" id="PTHR35339:SF4">
    <property type="entry name" value="LINALOOL DEHYDRATASE_ISOMERASE DOMAIN-CONTAINING PROTEIN"/>
    <property type="match status" value="1"/>
</dbReference>
<evidence type="ECO:0000313" key="3">
    <source>
        <dbReference type="Proteomes" id="UP000231092"/>
    </source>
</evidence>
<evidence type="ECO:0000313" key="2">
    <source>
        <dbReference type="EMBL" id="PJJ26607.1"/>
    </source>
</evidence>
<comment type="caution">
    <text evidence="2">The sequence shown here is derived from an EMBL/GenBank/DDBJ whole genome shotgun (WGS) entry which is preliminary data.</text>
</comment>
<sequence>MKFEVVNPNYEQSPFSGMDRSHWIEAGKFLLGGLFSHIKSMDDPVSPPRNEEKISYPFPGDQRGRIGAARFEGLARSFSMAAPLILEEENLTLNGINVRDYYAYQIVRGMTSGAETGFGTLNELIEEKAGPGPFQQTVECGIMGMNLLISKPVIWDRFTQDEKEVVAGFLSEYGHYRTHDSNWRFFNLLALTFLKLEGYEVDEVLYKDHLEYLLSLYAGEGWYRDGNLFDYYSAWEFILDASIWCKYYGYKYEKEAAAVFENNIGLFLSSYWRMFSEKGESILWGRSGIYRFCASSALCAGGFLKNYNGSSEFNFSSARRLMSGNLLQFITKEEMFVNSVPCLGYYGPFLPMVQSYSCVSSPFWCSKAFLCLILEKEHPFWTEKEENPWNQTKDFVCTLGAPGIRFVNHKESGITEIKTAKFMFDESSDYLPAYARVAFSSALPWEKMTKTPAEAMAYKLNGKKVPTSFAFCKDEKGILYRSAFFEIMKSRAKKVDMADIEVPFGTLRVDRVRINDRPFTLTLGHFGLPVEDGVLEVKEGIVEYEKQSLPYIIAKTKNYQTAIVLYSGWQKLSYCIREEVNAVSKESCLLYASYTREKFYDKSEYLIALYLTKAADSEFSLEELSAFGGRERVDFTGIDGFVCF</sequence>
<protein>
    <recommendedName>
        <fullName evidence="1">DUF2264 domain-containing protein</fullName>
    </recommendedName>
</protein>
<proteinExistence type="predicted"/>
<dbReference type="RefSeq" id="WP_100303351.1">
    <property type="nucleotide sequence ID" value="NZ_PGET01000001.1"/>
</dbReference>